<evidence type="ECO:0000256" key="5">
    <source>
        <dbReference type="ARBA" id="ARBA00022989"/>
    </source>
</evidence>
<feature type="domain" description="Glycosyltransferase 2-like" evidence="8">
    <location>
        <begin position="15"/>
        <end position="150"/>
    </location>
</feature>
<keyword evidence="3" id="KW-0808">Transferase</keyword>
<dbReference type="InterPro" id="IPR029044">
    <property type="entry name" value="Nucleotide-diphossugar_trans"/>
</dbReference>
<evidence type="ECO:0000256" key="4">
    <source>
        <dbReference type="ARBA" id="ARBA00022692"/>
    </source>
</evidence>
<evidence type="ECO:0000256" key="1">
    <source>
        <dbReference type="ARBA" id="ARBA00004141"/>
    </source>
</evidence>
<evidence type="ECO:0000256" key="3">
    <source>
        <dbReference type="ARBA" id="ARBA00022679"/>
    </source>
</evidence>
<feature type="transmembrane region" description="Helical" evidence="7">
    <location>
        <begin position="216"/>
        <end position="237"/>
    </location>
</feature>
<evidence type="ECO:0000313" key="9">
    <source>
        <dbReference type="EMBL" id="AEQ20342.1"/>
    </source>
</evidence>
<proteinExistence type="predicted"/>
<keyword evidence="4 7" id="KW-0812">Transmembrane</keyword>
<dbReference type="SUPFAM" id="SSF53448">
    <property type="entry name" value="Nucleotide-diphospho-sugar transferases"/>
    <property type="match status" value="1"/>
</dbReference>
<evidence type="ECO:0000259" key="8">
    <source>
        <dbReference type="Pfam" id="PF00535"/>
    </source>
</evidence>
<dbReference type="EMBL" id="JF429407">
    <property type="protein sequence ID" value="AEQ20342.1"/>
    <property type="molecule type" value="Genomic_DNA"/>
</dbReference>
<keyword evidence="6 7" id="KW-0472">Membrane</keyword>
<feature type="transmembrane region" description="Helical" evidence="7">
    <location>
        <begin position="249"/>
        <end position="271"/>
    </location>
</feature>
<keyword evidence="2" id="KW-0328">Glycosyltransferase</keyword>
<name>G4WV90_9BACT</name>
<dbReference type="PANTHER" id="PTHR48090">
    <property type="entry name" value="UNDECAPRENYL-PHOSPHATE 4-DEOXY-4-FORMAMIDO-L-ARABINOSE TRANSFERASE-RELATED"/>
    <property type="match status" value="1"/>
</dbReference>
<dbReference type="Pfam" id="PF00535">
    <property type="entry name" value="Glycos_transf_2"/>
    <property type="match status" value="1"/>
</dbReference>
<reference evidence="9" key="1">
    <citation type="journal article" date="2011" name="J. Bacteriol.">
        <title>Long-chain N-acyl amino acid synthases are linked to the putative PEP-CTERM/exosortase protein-sorting system in Gram-negative bacteria.</title>
        <authorList>
            <person name="Craig J.W."/>
            <person name="Cherry M.A."/>
            <person name="Brady S.F."/>
        </authorList>
    </citation>
    <scope>NUCLEOTIDE SEQUENCE</scope>
</reference>
<dbReference type="GO" id="GO:0016757">
    <property type="term" value="F:glycosyltransferase activity"/>
    <property type="evidence" value="ECO:0007669"/>
    <property type="project" value="UniProtKB-KW"/>
</dbReference>
<evidence type="ECO:0000256" key="6">
    <source>
        <dbReference type="ARBA" id="ARBA00023136"/>
    </source>
</evidence>
<dbReference type="Gene3D" id="3.90.550.10">
    <property type="entry name" value="Spore Coat Polysaccharide Biosynthesis Protein SpsA, Chain A"/>
    <property type="match status" value="1"/>
</dbReference>
<dbReference type="InterPro" id="IPR001173">
    <property type="entry name" value="Glyco_trans_2-like"/>
</dbReference>
<keyword evidence="5 7" id="KW-1133">Transmembrane helix</keyword>
<accession>G4WV90</accession>
<protein>
    <submittedName>
        <fullName evidence="9">Bacterial DPM1-like enzyme</fullName>
    </submittedName>
</protein>
<organism evidence="9">
    <name type="scientific">uncultured bacterium CSL1</name>
    <dbReference type="NCBI Taxonomy" id="1091565"/>
    <lineage>
        <taxon>Bacteria</taxon>
        <taxon>environmental samples</taxon>
    </lineage>
</organism>
<sequence>MDLFFGSVIPILENITREWEIVAVNDGSRDDTLARLKMWRGGEPRIKVIALSRNFGKEAALTAGLHHTIGLAVIPIDADLQDPPTLIPDMVRKWQEGYKVVIATRRTRRGDGFIKRHAASLFYRLLSRVTSVAIPQNTGDFRLMDAQVVDVIRLLPERTRFMKGLFAWVGFSTAQLFFDRPARSAGTAKYSISALLQLAKDGIFSFTTLPLRLTTYLGLLFSGMAFTYAVFLVFHFIVEGKDTPGYTSIMLAVLGIGGVQLIAIGILGEYLGRIYHESKNRPLFVVDEKLGCE</sequence>
<evidence type="ECO:0000256" key="7">
    <source>
        <dbReference type="SAM" id="Phobius"/>
    </source>
</evidence>
<dbReference type="PANTHER" id="PTHR48090:SF1">
    <property type="entry name" value="PROPHAGE BACTOPRENOL GLUCOSYL TRANSFERASE HOMOLOG"/>
    <property type="match status" value="1"/>
</dbReference>
<dbReference type="InterPro" id="IPR050256">
    <property type="entry name" value="Glycosyltransferase_2"/>
</dbReference>
<evidence type="ECO:0000256" key="2">
    <source>
        <dbReference type="ARBA" id="ARBA00022676"/>
    </source>
</evidence>
<dbReference type="CDD" id="cd04187">
    <property type="entry name" value="DPM1_like_bac"/>
    <property type="match status" value="1"/>
</dbReference>
<comment type="subcellular location">
    <subcellularLocation>
        <location evidence="1">Membrane</location>
        <topology evidence="1">Multi-pass membrane protein</topology>
    </subcellularLocation>
</comment>
<dbReference type="AlphaFoldDB" id="G4WV90"/>
<dbReference type="GO" id="GO:0005886">
    <property type="term" value="C:plasma membrane"/>
    <property type="evidence" value="ECO:0007669"/>
    <property type="project" value="TreeGrafter"/>
</dbReference>